<protein>
    <submittedName>
        <fullName evidence="3">Uncharacterized protein</fullName>
    </submittedName>
</protein>
<gene>
    <name evidence="3" type="ORF">GII30_06080</name>
</gene>
<reference evidence="3" key="1">
    <citation type="journal article" date="2021" name="Nat. Microbiol.">
        <title>Cocultivation of an ultrasmall environmental parasitic bacterium with lytic ability against bacteria associated with wastewater foams.</title>
        <authorList>
            <person name="Batinovic S."/>
            <person name="Rose J.J.A."/>
            <person name="Ratcliffe J."/>
            <person name="Seviour R.J."/>
            <person name="Petrovski S."/>
        </authorList>
    </citation>
    <scope>NUCLEOTIDE SEQUENCE</scope>
    <source>
        <strain evidence="3">CON44</strain>
    </source>
</reference>
<keyword evidence="2" id="KW-0732">Signal</keyword>
<feature type="compositionally biased region" description="Basic and acidic residues" evidence="1">
    <location>
        <begin position="40"/>
        <end position="59"/>
    </location>
</feature>
<sequence>MSTGRRLALFAAALVAVFAVAFGVAAVAVPDSVVSSWKQRAQDSHQEMSGGHDPDHDAAPESPADGLAAPVPTTPRTADHVDGFHLTLSGTPMAGHDAPLAITVTRDGVPVTTLQPYLGAFGHLVALRESDLGYLPIHPDGAEPRPGQTSGPRVGFTTRAPGAGRYLLYFDFQIDGVVRTATFVVDAVATR</sequence>
<dbReference type="RefSeq" id="WP_005189540.1">
    <property type="nucleotide sequence ID" value="NZ_CP045804.1"/>
</dbReference>
<evidence type="ECO:0000256" key="2">
    <source>
        <dbReference type="SAM" id="SignalP"/>
    </source>
</evidence>
<feature type="region of interest" description="Disordered" evidence="1">
    <location>
        <begin position="38"/>
        <end position="83"/>
    </location>
</feature>
<proteinExistence type="predicted"/>
<evidence type="ECO:0000313" key="3">
    <source>
        <dbReference type="EMBL" id="QHN38800.1"/>
    </source>
</evidence>
<dbReference type="AlphaFoldDB" id="A0A857LJV3"/>
<feature type="chain" id="PRO_5039147647" evidence="2">
    <location>
        <begin position="22"/>
        <end position="191"/>
    </location>
</feature>
<accession>A0A857LJV3</accession>
<dbReference type="EMBL" id="CP045810">
    <property type="protein sequence ID" value="QHN38800.1"/>
    <property type="molecule type" value="Genomic_DNA"/>
</dbReference>
<evidence type="ECO:0000256" key="1">
    <source>
        <dbReference type="SAM" id="MobiDB-lite"/>
    </source>
</evidence>
<organism evidence="3">
    <name type="scientific">Gordonia amarae</name>
    <dbReference type="NCBI Taxonomy" id="36821"/>
    <lineage>
        <taxon>Bacteria</taxon>
        <taxon>Bacillati</taxon>
        <taxon>Actinomycetota</taxon>
        <taxon>Actinomycetes</taxon>
        <taxon>Mycobacteriales</taxon>
        <taxon>Gordoniaceae</taxon>
        <taxon>Gordonia</taxon>
    </lineage>
</organism>
<name>A0A857LJV3_9ACTN</name>
<feature type="signal peptide" evidence="2">
    <location>
        <begin position="1"/>
        <end position="21"/>
    </location>
</feature>